<evidence type="ECO:0000256" key="2">
    <source>
        <dbReference type="ARBA" id="ARBA00022448"/>
    </source>
</evidence>
<feature type="transmembrane region" description="Helical" evidence="11">
    <location>
        <begin position="388"/>
        <end position="414"/>
    </location>
</feature>
<dbReference type="InterPro" id="IPR006327">
    <property type="entry name" value="PTS_IIC_fruc"/>
</dbReference>
<evidence type="ECO:0000256" key="10">
    <source>
        <dbReference type="ARBA" id="ARBA00023136"/>
    </source>
</evidence>
<dbReference type="EMBL" id="ADIZ01000013">
    <property type="protein sequence ID" value="OSK95899.1"/>
    <property type="molecule type" value="Genomic_DNA"/>
</dbReference>
<dbReference type="FunFam" id="3.40.50.2300:FF:000014">
    <property type="entry name" value="PTS system fructose-like transporter subunit IIB"/>
    <property type="match status" value="1"/>
</dbReference>
<dbReference type="NCBIfam" id="TIGR00848">
    <property type="entry name" value="fruA"/>
    <property type="match status" value="1"/>
</dbReference>
<evidence type="ECO:0000256" key="11">
    <source>
        <dbReference type="SAM" id="Phobius"/>
    </source>
</evidence>
<dbReference type="InterPro" id="IPR036095">
    <property type="entry name" value="PTS_EIIB-like_sf"/>
</dbReference>
<evidence type="ECO:0000313" key="15">
    <source>
        <dbReference type="EMBL" id="OSK95899.1"/>
    </source>
</evidence>
<dbReference type="GO" id="GO:0022877">
    <property type="term" value="F:protein-N(PI)-phosphohistidine-fructose phosphotransferase system transporter activity"/>
    <property type="evidence" value="ECO:0007669"/>
    <property type="project" value="InterPro"/>
</dbReference>
<keyword evidence="6" id="KW-0808">Transferase</keyword>
<comment type="caution">
    <text evidence="15">The sequence shown here is derived from an EMBL/GenBank/DDBJ whole genome shotgun (WGS) entry which is preliminary data.</text>
</comment>
<evidence type="ECO:0000259" key="13">
    <source>
        <dbReference type="PROSITE" id="PS51099"/>
    </source>
</evidence>
<dbReference type="Proteomes" id="UP000193942">
    <property type="component" value="Unassembled WGS sequence"/>
</dbReference>
<evidence type="ECO:0000256" key="8">
    <source>
        <dbReference type="ARBA" id="ARBA00022692"/>
    </source>
</evidence>
<evidence type="ECO:0000256" key="5">
    <source>
        <dbReference type="ARBA" id="ARBA00022597"/>
    </source>
</evidence>
<keyword evidence="5" id="KW-0762">Sugar transport</keyword>
<evidence type="ECO:0000256" key="4">
    <source>
        <dbReference type="ARBA" id="ARBA00022553"/>
    </source>
</evidence>
<dbReference type="PROSITE" id="PS51104">
    <property type="entry name" value="PTS_EIIC_TYPE_2"/>
    <property type="match status" value="1"/>
</dbReference>
<dbReference type="SUPFAM" id="SSF55804">
    <property type="entry name" value="Phoshotransferase/anion transport protein"/>
    <property type="match status" value="1"/>
</dbReference>
<dbReference type="InterPro" id="IPR003501">
    <property type="entry name" value="PTS_EIIB_2/3"/>
</dbReference>
<dbReference type="PANTHER" id="PTHR30505:SF28">
    <property type="entry name" value="PTS SYSTEM 2-O-ALPHA-MANNOSYL-D-GLYCERATE-SPECIFIC EIIABC COMPONENT"/>
    <property type="match status" value="1"/>
</dbReference>
<accession>A0A1X3J3X7</accession>
<feature type="transmembrane region" description="Helical" evidence="11">
    <location>
        <begin position="574"/>
        <end position="596"/>
    </location>
</feature>
<dbReference type="InterPro" id="IPR004715">
    <property type="entry name" value="PTS_IIA_fruc"/>
</dbReference>
<dbReference type="InterPro" id="IPR013011">
    <property type="entry name" value="PTS_EIIB_2"/>
</dbReference>
<feature type="transmembrane region" description="Helical" evidence="11">
    <location>
        <begin position="357"/>
        <end position="376"/>
    </location>
</feature>
<dbReference type="GO" id="GO:0005886">
    <property type="term" value="C:plasma membrane"/>
    <property type="evidence" value="ECO:0007669"/>
    <property type="project" value="UniProtKB-SubCell"/>
</dbReference>
<feature type="transmembrane region" description="Helical" evidence="11">
    <location>
        <begin position="498"/>
        <end position="518"/>
    </location>
</feature>
<dbReference type="InterPro" id="IPR013014">
    <property type="entry name" value="PTS_EIIC_2"/>
</dbReference>
<dbReference type="InterPro" id="IPR003353">
    <property type="entry name" value="PTS_IIB_fruc"/>
</dbReference>
<evidence type="ECO:0000313" key="16">
    <source>
        <dbReference type="Proteomes" id="UP000193942"/>
    </source>
</evidence>
<protein>
    <submittedName>
        <fullName evidence="15">Protein modification enzyme, induction of OmpC</fullName>
    </submittedName>
</protein>
<feature type="domain" description="PTS EIIC type-2" evidence="14">
    <location>
        <begin position="306"/>
        <end position="641"/>
    </location>
</feature>
<dbReference type="Pfam" id="PF00359">
    <property type="entry name" value="PTS_EIIA_2"/>
    <property type="match status" value="1"/>
</dbReference>
<evidence type="ECO:0000259" key="12">
    <source>
        <dbReference type="PROSITE" id="PS51094"/>
    </source>
</evidence>
<evidence type="ECO:0000256" key="6">
    <source>
        <dbReference type="ARBA" id="ARBA00022679"/>
    </source>
</evidence>
<dbReference type="PROSITE" id="PS00372">
    <property type="entry name" value="PTS_EIIA_TYPE_2_HIS"/>
    <property type="match status" value="1"/>
</dbReference>
<proteinExistence type="predicted"/>
<name>A0A1X3J3X7_ECOLX</name>
<feature type="transmembrane region" description="Helical" evidence="11">
    <location>
        <begin position="466"/>
        <end position="486"/>
    </location>
</feature>
<gene>
    <name evidence="15" type="ORF">ECXG_04341</name>
</gene>
<dbReference type="Pfam" id="PF02302">
    <property type="entry name" value="PTS_IIB"/>
    <property type="match status" value="1"/>
</dbReference>
<keyword evidence="2" id="KW-0813">Transport</keyword>
<dbReference type="Gene3D" id="3.40.50.2300">
    <property type="match status" value="1"/>
</dbReference>
<dbReference type="GO" id="GO:0005351">
    <property type="term" value="F:carbohydrate:proton symporter activity"/>
    <property type="evidence" value="ECO:0007669"/>
    <property type="project" value="InterPro"/>
</dbReference>
<evidence type="ECO:0000256" key="1">
    <source>
        <dbReference type="ARBA" id="ARBA00004429"/>
    </source>
</evidence>
<reference evidence="15 16" key="1">
    <citation type="submission" date="2010-04" db="EMBL/GenBank/DDBJ databases">
        <title>The Genome Sequence of Escherichia coli TA447.</title>
        <authorList>
            <consortium name="The Broad Institute Genome Sequencing Platform"/>
            <consortium name="The Broad Institute Genome Sequencing Center for Infectious Disease"/>
            <person name="Feldgarden M."/>
            <person name="Gordon D.M."/>
            <person name="Johnson J.R."/>
            <person name="Johnston B.D."/>
            <person name="Young S."/>
            <person name="Zeng Q."/>
            <person name="Koehrsen M."/>
            <person name="Alvarado L."/>
            <person name="Berlin A.M."/>
            <person name="Borenstein D."/>
            <person name="Chapman S.B."/>
            <person name="Chen Z."/>
            <person name="Engels R."/>
            <person name="Freedman E."/>
            <person name="Gellesch M."/>
            <person name="Goldberg J."/>
            <person name="Griggs A."/>
            <person name="Gujja S."/>
            <person name="Heilman E.R."/>
            <person name="Heiman D.I."/>
            <person name="Hepburn T.A."/>
            <person name="Howarth C."/>
            <person name="Jen D."/>
            <person name="Larson L."/>
            <person name="Mehta T."/>
            <person name="Park D."/>
            <person name="Pearson M."/>
            <person name="Richards J."/>
            <person name="Roberts A."/>
            <person name="Saif S."/>
            <person name="Shea T.D."/>
            <person name="Shenoy N."/>
            <person name="Sisk P."/>
            <person name="Stolte C."/>
            <person name="Sykes S.N."/>
            <person name="Walk T."/>
            <person name="White J."/>
            <person name="Yandava C."/>
            <person name="Haas B."/>
            <person name="Henn M.R."/>
            <person name="Nusbaum C."/>
            <person name="Birren B."/>
        </authorList>
    </citation>
    <scope>NUCLEOTIDE SEQUENCE [LARGE SCALE GENOMIC DNA]</scope>
    <source>
        <strain evidence="15 16">TA447</strain>
    </source>
</reference>
<dbReference type="PROSITE" id="PS51094">
    <property type="entry name" value="PTS_EIIA_TYPE_2"/>
    <property type="match status" value="1"/>
</dbReference>
<evidence type="ECO:0000256" key="3">
    <source>
        <dbReference type="ARBA" id="ARBA00022475"/>
    </source>
</evidence>
<keyword evidence="4" id="KW-0597">Phosphoprotein</keyword>
<evidence type="ECO:0000256" key="7">
    <source>
        <dbReference type="ARBA" id="ARBA00022683"/>
    </source>
</evidence>
<keyword evidence="8 11" id="KW-0812">Transmembrane</keyword>
<dbReference type="AlphaFoldDB" id="A0A1X3J3X7"/>
<dbReference type="GO" id="GO:0090563">
    <property type="term" value="F:protein-phosphocysteine-sugar phosphotransferase activity"/>
    <property type="evidence" value="ECO:0007669"/>
    <property type="project" value="TreeGrafter"/>
</dbReference>
<feature type="transmembrane region" description="Helical" evidence="11">
    <location>
        <begin position="434"/>
        <end position="454"/>
    </location>
</feature>
<keyword evidence="3" id="KW-1003">Cell membrane</keyword>
<dbReference type="CDD" id="cd05569">
    <property type="entry name" value="PTS_IIB_fructose"/>
    <property type="match status" value="1"/>
</dbReference>
<feature type="transmembrane region" description="Helical" evidence="11">
    <location>
        <begin position="616"/>
        <end position="641"/>
    </location>
</feature>
<dbReference type="CDD" id="cd00211">
    <property type="entry name" value="PTS_IIA_fru"/>
    <property type="match status" value="1"/>
</dbReference>
<dbReference type="NCBIfam" id="TIGR00829">
    <property type="entry name" value="FRU"/>
    <property type="match status" value="1"/>
</dbReference>
<feature type="transmembrane region" description="Helical" evidence="11">
    <location>
        <begin position="310"/>
        <end position="337"/>
    </location>
</feature>
<dbReference type="NCBIfam" id="NF007293">
    <property type="entry name" value="PRK09765.1"/>
    <property type="match status" value="1"/>
</dbReference>
<dbReference type="InterPro" id="IPR016152">
    <property type="entry name" value="PTrfase/Anion_transptr"/>
</dbReference>
<dbReference type="InterPro" id="IPR003352">
    <property type="entry name" value="PTS_EIIC"/>
</dbReference>
<sequence>MVLFYRAHWRDYKNDQVRIMMNLTTLTHRDALCLNARFTSREEAIHALTQRLAALGKISSTEQFLEEVYRRESLGPTALGEGLAVPHGKTAAVKEAAFAVATLSEPLQWEGVDGPEAVDLVVLLAIPPNEAGTTHMQLLTALTTRLADDEIRARIQSATTPDELLSALDDKGGTQPSASFSNAPTIVCVTACPAGIAHTYMAAEYLEKAGRKLGVNVYVEKQGANGIEGRLTADQLNSATACIFAAEVAIKESERFNGIPALSVPVAEPIRHAEALIQQALTLKRSDETRIVQQDTQPVKSVKTELKQALLSGISFAVPLIVAGGTVLAVAVLLSQIFGLQDLFNEENSWLWMYRKLGGGMLGILMVPVLAAYTAYSLADKPALAPGFAAGLAANMIGSGFLGAVVGGLIAGYLMRWVKNHLRLSSKFNGFLTFYLYPVLGTLGAGSLMLFVVGEPVAWINNSLTAWLNGLSGSNALLLGAILGFMCSFDLGGPVNKAAYAFCLGAMANGVYGPYAIFASVKMVSAFTVTASTMLAPRLFKEFEIETGKSTWLLGLAGITEGAIPMAIEDPLRVIGSFVLGSMVTGAIVGAMNIGLSTPGAGIFSLFLLHDNGAGGVMAAIGWFGAALVGAAISTAILLIWRRHAVKHGNYLTDGVMP</sequence>
<comment type="subcellular location">
    <subcellularLocation>
        <location evidence="1">Cell inner membrane</location>
        <topology evidence="1">Multi-pass membrane protein</topology>
    </subcellularLocation>
</comment>
<dbReference type="Pfam" id="PF02378">
    <property type="entry name" value="PTS_EIIC"/>
    <property type="match status" value="1"/>
</dbReference>
<keyword evidence="10 11" id="KW-0472">Membrane</keyword>
<dbReference type="InterPro" id="IPR002178">
    <property type="entry name" value="PTS_EIIA_type-2_dom"/>
</dbReference>
<organism evidence="15 16">
    <name type="scientific">Escherichia coli TA447</name>
    <dbReference type="NCBI Taxonomy" id="656447"/>
    <lineage>
        <taxon>Bacteria</taxon>
        <taxon>Pseudomonadati</taxon>
        <taxon>Pseudomonadota</taxon>
        <taxon>Gammaproteobacteria</taxon>
        <taxon>Enterobacterales</taxon>
        <taxon>Enterobacteriaceae</taxon>
        <taxon>Escherichia</taxon>
    </lineage>
</organism>
<evidence type="ECO:0000256" key="9">
    <source>
        <dbReference type="ARBA" id="ARBA00022989"/>
    </source>
</evidence>
<dbReference type="SUPFAM" id="SSF52794">
    <property type="entry name" value="PTS system IIB component-like"/>
    <property type="match status" value="1"/>
</dbReference>
<keyword evidence="9 11" id="KW-1133">Transmembrane helix</keyword>
<evidence type="ECO:0000259" key="14">
    <source>
        <dbReference type="PROSITE" id="PS51104"/>
    </source>
</evidence>
<keyword evidence="7" id="KW-0598">Phosphotransferase system</keyword>
<dbReference type="NCBIfam" id="TIGR01427">
    <property type="entry name" value="PTS_IIC_fructo"/>
    <property type="match status" value="1"/>
</dbReference>
<feature type="domain" description="PTS EIIB type-2" evidence="13">
    <location>
        <begin position="186"/>
        <end position="282"/>
    </location>
</feature>
<dbReference type="InterPro" id="IPR050864">
    <property type="entry name" value="Bacterial_PTS_Sugar_Transport"/>
</dbReference>
<dbReference type="GO" id="GO:0009401">
    <property type="term" value="P:phosphoenolpyruvate-dependent sugar phosphotransferase system"/>
    <property type="evidence" value="ECO:0007669"/>
    <property type="project" value="UniProtKB-KW"/>
</dbReference>
<dbReference type="PROSITE" id="PS51099">
    <property type="entry name" value="PTS_EIIB_TYPE_2"/>
    <property type="match status" value="1"/>
</dbReference>
<feature type="domain" description="PTS EIIA type-2" evidence="12">
    <location>
        <begin position="25"/>
        <end position="171"/>
    </location>
</feature>
<dbReference type="FunFam" id="3.40.930.10:FF:000025">
    <property type="entry name" value="PTS 2-O-a-mannosyl-D-glycerate transporter subunit IIABC"/>
    <property type="match status" value="1"/>
</dbReference>
<dbReference type="Gene3D" id="3.40.930.10">
    <property type="entry name" value="Mannitol-specific EII, Chain A"/>
    <property type="match status" value="1"/>
</dbReference>
<dbReference type="PANTHER" id="PTHR30505">
    <property type="entry name" value="FRUCTOSE-LIKE PERMEASE"/>
    <property type="match status" value="1"/>
</dbReference>